<dbReference type="PANTHER" id="PTHR13696">
    <property type="entry name" value="P-LOOP CONTAINING NUCLEOSIDE TRIPHOSPHATE HYDROLASE"/>
    <property type="match status" value="1"/>
</dbReference>
<dbReference type="EC" id="3.6.-.-" evidence="2"/>
<gene>
    <name evidence="2" type="primary">soj_2</name>
    <name evidence="2" type="ORF">ROJ8625_01542</name>
</gene>
<sequence>MSGEDVPYHNIDPDRALRELGAPFSTGRFAEIAEACARGRHDLASRGMDESGEKTLRLFSTWEITRYMIPVATPHFRRVLKANPELPQGRSDTAGGAKWFTLDEVLRLRAHFAAEGSRTKSYLPYRPEGLPAKIAAVANFKGGVGKTSTAAHLAMSAALDGYRVLVVDLDSQGSMTSIFDGRVADEWGTVFPLLARHYARHLRRENQSRLDRGEAPLPLDDTLSEALEITAQELIRPTHWPNIDLVGAQLNLYWSEFQIPVWRMQGRTWKLWDALTDSLAEDGVLDAYDLVILDTPPALGYLTINGLAAADILLVPLGASFLEFDSTGRFFDMLHSTFASIEEGENMAARALGREGLAFEWDAVRAVLTRYDGAQQGELASLMQAYLGATLAPERQDYTALIGQAGEQVSGIYEADYRDFNRETYARGRATFDATYAAFKRLLVATWRRDELAAQAAAE</sequence>
<keyword evidence="3" id="KW-1185">Reference proteome</keyword>
<protein>
    <submittedName>
        <fullName evidence="2">Sporulation initiation inhibitor protein Soj</fullName>
        <ecNumber evidence="2">3.6.-.-</ecNumber>
    </submittedName>
</protein>
<evidence type="ECO:0000259" key="1">
    <source>
        <dbReference type="Pfam" id="PF13614"/>
    </source>
</evidence>
<feature type="domain" description="AAA" evidence="1">
    <location>
        <begin position="133"/>
        <end position="323"/>
    </location>
</feature>
<dbReference type="InterPro" id="IPR025669">
    <property type="entry name" value="AAA_dom"/>
</dbReference>
<dbReference type="AlphaFoldDB" id="A0A1X6YWU9"/>
<dbReference type="InterPro" id="IPR050678">
    <property type="entry name" value="DNA_Partitioning_ATPase"/>
</dbReference>
<dbReference type="InterPro" id="IPR027417">
    <property type="entry name" value="P-loop_NTPase"/>
</dbReference>
<dbReference type="GO" id="GO:0016787">
    <property type="term" value="F:hydrolase activity"/>
    <property type="evidence" value="ECO:0007669"/>
    <property type="project" value="UniProtKB-KW"/>
</dbReference>
<name>A0A1X6YWU9_9RHOB</name>
<dbReference type="RefSeq" id="WP_085791256.1">
    <property type="nucleotide sequence ID" value="NZ_FWFK01000002.1"/>
</dbReference>
<dbReference type="Gene3D" id="3.40.50.300">
    <property type="entry name" value="P-loop containing nucleotide triphosphate hydrolases"/>
    <property type="match status" value="1"/>
</dbReference>
<keyword evidence="2" id="KW-0378">Hydrolase</keyword>
<dbReference type="SUPFAM" id="SSF52540">
    <property type="entry name" value="P-loop containing nucleoside triphosphate hydrolases"/>
    <property type="match status" value="1"/>
</dbReference>
<evidence type="ECO:0000313" key="3">
    <source>
        <dbReference type="Proteomes" id="UP000193570"/>
    </source>
</evidence>
<evidence type="ECO:0000313" key="2">
    <source>
        <dbReference type="EMBL" id="SLN32984.1"/>
    </source>
</evidence>
<accession>A0A1X6YWU9</accession>
<reference evidence="2 3" key="1">
    <citation type="submission" date="2017-03" db="EMBL/GenBank/DDBJ databases">
        <authorList>
            <person name="Afonso C.L."/>
            <person name="Miller P.J."/>
            <person name="Scott M.A."/>
            <person name="Spackman E."/>
            <person name="Goraichik I."/>
            <person name="Dimitrov K.M."/>
            <person name="Suarez D.L."/>
            <person name="Swayne D.E."/>
        </authorList>
    </citation>
    <scope>NUCLEOTIDE SEQUENCE [LARGE SCALE GENOMIC DNA]</scope>
    <source>
        <strain evidence="2 3">CECT 8625</strain>
    </source>
</reference>
<organism evidence="2 3">
    <name type="scientific">Roseivivax jejudonensis</name>
    <dbReference type="NCBI Taxonomy" id="1529041"/>
    <lineage>
        <taxon>Bacteria</taxon>
        <taxon>Pseudomonadati</taxon>
        <taxon>Pseudomonadota</taxon>
        <taxon>Alphaproteobacteria</taxon>
        <taxon>Rhodobacterales</taxon>
        <taxon>Roseobacteraceae</taxon>
        <taxon>Roseivivax</taxon>
    </lineage>
</organism>
<dbReference type="CDD" id="cd02042">
    <property type="entry name" value="ParAB_family"/>
    <property type="match status" value="1"/>
</dbReference>
<dbReference type="Pfam" id="PF13614">
    <property type="entry name" value="AAA_31"/>
    <property type="match status" value="1"/>
</dbReference>
<dbReference type="EMBL" id="FWFK01000002">
    <property type="protein sequence ID" value="SLN32984.1"/>
    <property type="molecule type" value="Genomic_DNA"/>
</dbReference>
<dbReference type="Proteomes" id="UP000193570">
    <property type="component" value="Unassembled WGS sequence"/>
</dbReference>
<dbReference type="PANTHER" id="PTHR13696:SF52">
    <property type="entry name" value="PARA FAMILY PROTEIN CT_582"/>
    <property type="match status" value="1"/>
</dbReference>
<proteinExistence type="predicted"/>